<dbReference type="Pfam" id="PF01966">
    <property type="entry name" value="HD"/>
    <property type="match status" value="1"/>
</dbReference>
<evidence type="ECO:0000259" key="1">
    <source>
        <dbReference type="SMART" id="SM00471"/>
    </source>
</evidence>
<dbReference type="Gene3D" id="1.10.3210.50">
    <property type="match status" value="1"/>
</dbReference>
<evidence type="ECO:0000313" key="2">
    <source>
        <dbReference type="EMBL" id="MBB6488942.1"/>
    </source>
</evidence>
<name>A0A7X0IZS2_9HYPH</name>
<dbReference type="RefSeq" id="WP_184710839.1">
    <property type="nucleotide sequence ID" value="NZ_JACHBG010000029.1"/>
</dbReference>
<evidence type="ECO:0000313" key="3">
    <source>
        <dbReference type="Proteomes" id="UP000565576"/>
    </source>
</evidence>
<dbReference type="SMART" id="SM00471">
    <property type="entry name" value="HDc"/>
    <property type="match status" value="1"/>
</dbReference>
<accession>A0A7X0IZS2</accession>
<reference evidence="2 3" key="1">
    <citation type="submission" date="2020-08" db="EMBL/GenBank/DDBJ databases">
        <title>Genomic Encyclopedia of Type Strains, Phase IV (KMG-V): Genome sequencing to study the core and pangenomes of soil and plant-associated prokaryotes.</title>
        <authorList>
            <person name="Whitman W."/>
        </authorList>
    </citation>
    <scope>NUCLEOTIDE SEQUENCE [LARGE SCALE GENOMIC DNA]</scope>
    <source>
        <strain evidence="2 3">SEMIA 4060</strain>
    </source>
</reference>
<dbReference type="AlphaFoldDB" id="A0A7X0IZS2"/>
<dbReference type="PANTHER" id="PTHR33594:SF1">
    <property type="entry name" value="HD_PDEASE DOMAIN-CONTAINING PROTEIN"/>
    <property type="match status" value="1"/>
</dbReference>
<dbReference type="SUPFAM" id="SSF109604">
    <property type="entry name" value="HD-domain/PDEase-like"/>
    <property type="match status" value="1"/>
</dbReference>
<sequence length="217" mass="23890">MQHNDLIARLEAEFMAHDDGSDASHDINHARRVMRAALQIAATEGGGDEGVIIAAAYLHDWVNLPKNDPNRSRASEFSAEAARPILASLGFAPDRIEATCHAILTHSFSANIPPRTLEARALQDADRLEALGAIGLARVFAIAGQLGSSLFDGEDPFAKSRPLDDRRYAVDHFEVKLLRLPETMQTATGRNMAEERAEVMRRFLRSLAEELGHAMPW</sequence>
<proteinExistence type="predicted"/>
<dbReference type="CDD" id="cd00077">
    <property type="entry name" value="HDc"/>
    <property type="match status" value="1"/>
</dbReference>
<protein>
    <recommendedName>
        <fullName evidence="1">HD/PDEase domain-containing protein</fullName>
    </recommendedName>
</protein>
<feature type="domain" description="HD/PDEase" evidence="1">
    <location>
        <begin position="22"/>
        <end position="140"/>
    </location>
</feature>
<organism evidence="2 3">
    <name type="scientific">Rhizobium lusitanum</name>
    <dbReference type="NCBI Taxonomy" id="293958"/>
    <lineage>
        <taxon>Bacteria</taxon>
        <taxon>Pseudomonadati</taxon>
        <taxon>Pseudomonadota</taxon>
        <taxon>Alphaproteobacteria</taxon>
        <taxon>Hyphomicrobiales</taxon>
        <taxon>Rhizobiaceae</taxon>
        <taxon>Rhizobium/Agrobacterium group</taxon>
        <taxon>Rhizobium</taxon>
    </lineage>
</organism>
<dbReference type="EMBL" id="JACHBG010000029">
    <property type="protein sequence ID" value="MBB6488942.1"/>
    <property type="molecule type" value="Genomic_DNA"/>
</dbReference>
<dbReference type="InterPro" id="IPR003607">
    <property type="entry name" value="HD/PDEase_dom"/>
</dbReference>
<dbReference type="PANTHER" id="PTHR33594">
    <property type="entry name" value="SUPERFAMILY HYDROLASE, PUTATIVE (AFU_ORTHOLOGUE AFUA_1G03035)-RELATED"/>
    <property type="match status" value="1"/>
</dbReference>
<dbReference type="Proteomes" id="UP000565576">
    <property type="component" value="Unassembled WGS sequence"/>
</dbReference>
<dbReference type="InterPro" id="IPR006674">
    <property type="entry name" value="HD_domain"/>
</dbReference>
<gene>
    <name evidence="2" type="ORF">GGD46_006267</name>
</gene>
<comment type="caution">
    <text evidence="2">The sequence shown here is derived from an EMBL/GenBank/DDBJ whole genome shotgun (WGS) entry which is preliminary data.</text>
</comment>